<feature type="chain" id="PRO_5047006295" evidence="1">
    <location>
        <begin position="32"/>
        <end position="148"/>
    </location>
</feature>
<dbReference type="InterPro" id="IPR006816">
    <property type="entry name" value="ELMO_dom"/>
</dbReference>
<accession>A0ABM1TPP4</accession>
<evidence type="ECO:0000256" key="1">
    <source>
        <dbReference type="SAM" id="SignalP"/>
    </source>
</evidence>
<reference evidence="4" key="1">
    <citation type="submission" date="2025-08" db="UniProtKB">
        <authorList>
            <consortium name="RefSeq"/>
        </authorList>
    </citation>
    <scope>IDENTIFICATION</scope>
    <source>
        <tissue evidence="4">Muscle</tissue>
    </source>
</reference>
<dbReference type="RefSeq" id="XP_022257850.1">
    <property type="nucleotide sequence ID" value="XM_022402142.1"/>
</dbReference>
<evidence type="ECO:0000313" key="3">
    <source>
        <dbReference type="Proteomes" id="UP000694941"/>
    </source>
</evidence>
<protein>
    <submittedName>
        <fullName evidence="4">ELMO domain-containing protein 3-like</fullName>
    </submittedName>
</protein>
<proteinExistence type="predicted"/>
<dbReference type="PANTHER" id="PTHR12771:SF2">
    <property type="entry name" value="ELMO DOMAIN-CONTAINING PROTEIN 3"/>
    <property type="match status" value="1"/>
</dbReference>
<evidence type="ECO:0000313" key="4">
    <source>
        <dbReference type="RefSeq" id="XP_022257850.1"/>
    </source>
</evidence>
<name>A0ABM1TPP4_LIMPO</name>
<keyword evidence="1" id="KW-0732">Signal</keyword>
<evidence type="ECO:0000259" key="2">
    <source>
        <dbReference type="PROSITE" id="PS51335"/>
    </source>
</evidence>
<dbReference type="PANTHER" id="PTHR12771">
    <property type="entry name" value="ENGULFMENT AND CELL MOTILITY"/>
    <property type="match status" value="1"/>
</dbReference>
<sequence length="148" mass="17002">NDPATDLRGTGLLGLLHLLYFILDSSTAATAKKVYQISQDEIQNFPFCLMSISMTRIALEVLREELLNKECNQRNQVMLVVNEFYAGTFFHLYQTWKKYHKTIIDTGYVIKAVTDYVKKNVKTVIQSMKEFQDQEETKSGVMALHING</sequence>
<dbReference type="PROSITE" id="PS51335">
    <property type="entry name" value="ELMO"/>
    <property type="match status" value="1"/>
</dbReference>
<feature type="non-terminal residue" evidence="4">
    <location>
        <position position="1"/>
    </location>
</feature>
<feature type="signal peptide" evidence="1">
    <location>
        <begin position="1"/>
        <end position="31"/>
    </location>
</feature>
<dbReference type="Pfam" id="PF04727">
    <property type="entry name" value="ELMO_CED12"/>
    <property type="match status" value="1"/>
</dbReference>
<gene>
    <name evidence="4" type="primary">LOC106473747</name>
</gene>
<dbReference type="GeneID" id="106473747"/>
<dbReference type="InterPro" id="IPR050868">
    <property type="entry name" value="ELMO_domain-containing"/>
</dbReference>
<keyword evidence="3" id="KW-1185">Reference proteome</keyword>
<dbReference type="Proteomes" id="UP000694941">
    <property type="component" value="Unplaced"/>
</dbReference>
<organism evidence="3 4">
    <name type="scientific">Limulus polyphemus</name>
    <name type="common">Atlantic horseshoe crab</name>
    <dbReference type="NCBI Taxonomy" id="6850"/>
    <lineage>
        <taxon>Eukaryota</taxon>
        <taxon>Metazoa</taxon>
        <taxon>Ecdysozoa</taxon>
        <taxon>Arthropoda</taxon>
        <taxon>Chelicerata</taxon>
        <taxon>Merostomata</taxon>
        <taxon>Xiphosura</taxon>
        <taxon>Limulidae</taxon>
        <taxon>Limulus</taxon>
    </lineage>
</organism>
<feature type="domain" description="ELMO" evidence="2">
    <location>
        <begin position="1"/>
        <end position="121"/>
    </location>
</feature>